<evidence type="ECO:0000313" key="3">
    <source>
        <dbReference type="EMBL" id="QHI35766.1"/>
    </source>
</evidence>
<dbReference type="EMBL" id="CP019288">
    <property type="protein sequence ID" value="QHI35766.1"/>
    <property type="molecule type" value="Genomic_DNA"/>
</dbReference>
<dbReference type="KEGG" id="kan:IMCC3317_11140"/>
<dbReference type="RefSeq" id="WP_160128491.1">
    <property type="nucleotide sequence ID" value="NZ_CP019288.1"/>
</dbReference>
<feature type="region of interest" description="Disordered" evidence="1">
    <location>
        <begin position="236"/>
        <end position="268"/>
    </location>
</feature>
<feature type="chain" id="PRO_5029719543" evidence="2">
    <location>
        <begin position="25"/>
        <end position="469"/>
    </location>
</feature>
<dbReference type="OrthoDB" id="1242268at2"/>
<keyword evidence="2" id="KW-0732">Signal</keyword>
<accession>A0A7L4ZHS4</accession>
<proteinExistence type="predicted"/>
<gene>
    <name evidence="3" type="ORF">IMCC3317_11140</name>
</gene>
<keyword evidence="4" id="KW-1185">Reference proteome</keyword>
<evidence type="ECO:0000256" key="1">
    <source>
        <dbReference type="SAM" id="MobiDB-lite"/>
    </source>
</evidence>
<evidence type="ECO:0000256" key="2">
    <source>
        <dbReference type="SAM" id="SignalP"/>
    </source>
</evidence>
<reference evidence="3 4" key="1">
    <citation type="journal article" date="2013" name="Int. J. Syst. Evol. Microbiol.">
        <title>Kordia antarctica sp. nov., isolated from Antarctic seawater.</title>
        <authorList>
            <person name="Baek K."/>
            <person name="Choi A."/>
            <person name="Kang I."/>
            <person name="Lee K."/>
            <person name="Cho J.C."/>
        </authorList>
    </citation>
    <scope>NUCLEOTIDE SEQUENCE [LARGE SCALE GENOMIC DNA]</scope>
    <source>
        <strain evidence="3 4">IMCC3317</strain>
    </source>
</reference>
<protein>
    <submittedName>
        <fullName evidence="3">Uncharacterized protein</fullName>
    </submittedName>
</protein>
<name>A0A7L4ZHS4_9FLAO</name>
<organism evidence="3 4">
    <name type="scientific">Kordia antarctica</name>
    <dbReference type="NCBI Taxonomy" id="1218801"/>
    <lineage>
        <taxon>Bacteria</taxon>
        <taxon>Pseudomonadati</taxon>
        <taxon>Bacteroidota</taxon>
        <taxon>Flavobacteriia</taxon>
        <taxon>Flavobacteriales</taxon>
        <taxon>Flavobacteriaceae</taxon>
        <taxon>Kordia</taxon>
    </lineage>
</organism>
<dbReference type="AlphaFoldDB" id="A0A7L4ZHS4"/>
<evidence type="ECO:0000313" key="4">
    <source>
        <dbReference type="Proteomes" id="UP000464657"/>
    </source>
</evidence>
<feature type="compositionally biased region" description="Low complexity" evidence="1">
    <location>
        <begin position="236"/>
        <end position="250"/>
    </location>
</feature>
<sequence length="469" mass="51606">MKRVRKLFRFLCILTLAMSLTNCQHDTVAEIQQEEALQKEFPFKSSVLSKQEVEANTKLSNQMRSLATLQSSSLAESVYNETYNFTVDTDVVKFVESTENDSHSYTFPISRENNTGSALENLVFSYNATTDDYEASLVTYHFNASQQQEFLLTQHVRTPYEISYESIAVNLSDIVGETSLPCTTNYTEYHTTPDTGETFVHSSSIGNVNNECEHEDTSGNTSCTVYTIITTDCPVSGSSSGSPSSSSNSPTGGGNNSGNIYIPPTTPDEIPNVVTSPVSKDLVMELTSQLDDIFGIGNWETNPTNDIENTIQLNSIDELIELRNRVVSGTFETVASEPVAGQSSFRIDTNSISVSSFPDVDIVTQAKIEIPNSTNGLTRMRVINVGSDLDGLTLFYDWTQISSENPDDGNGPAITVNGNLTTIEIIGRMDFEVSILGFKFTGKDLIKVVLVYDNILNEFQPQLSGIFYI</sequence>
<feature type="signal peptide" evidence="2">
    <location>
        <begin position="1"/>
        <end position="24"/>
    </location>
</feature>
<dbReference type="Proteomes" id="UP000464657">
    <property type="component" value="Chromosome"/>
</dbReference>